<dbReference type="InterPro" id="IPR001128">
    <property type="entry name" value="Cyt_P450"/>
</dbReference>
<dbReference type="PROSITE" id="PS00086">
    <property type="entry name" value="CYTOCHROME_P450"/>
    <property type="match status" value="1"/>
</dbReference>
<dbReference type="RefSeq" id="WP_425310727.1">
    <property type="nucleotide sequence ID" value="NZ_CP154795.1"/>
</dbReference>
<protein>
    <submittedName>
        <fullName evidence="3">Cytochrome P450</fullName>
    </submittedName>
</protein>
<dbReference type="EMBL" id="CP154795">
    <property type="protein sequence ID" value="XAN09274.1"/>
    <property type="molecule type" value="Genomic_DNA"/>
</dbReference>
<keyword evidence="2" id="KW-0349">Heme</keyword>
<name>A0ABZ3FX19_9ACTN</name>
<dbReference type="Pfam" id="PF00067">
    <property type="entry name" value="p450"/>
    <property type="match status" value="1"/>
</dbReference>
<sequence>MSALSTLRTSGQILAGWGFITYHAWGRRDPVADLFTFRGRRNPYATYEKLRARGPVSRTTLGGLVTVEHDLCGQVLRERRFGVREEPGLDGIVDLSLLELDPPDHTRLRRLVAPAFSPRRMKTQEERIQRVVDRLIDDLAVRLKDGPVDLMSAYAKPLPIAMIASLMGIPDEELPALGRHGDAIGGVLDGVQSFGHFRRVRRARADLDTLFLQLAERRRREPAEDIVGDLVVALDAGELTEAEFRALCSLVLVAGFETTVNLIGNAMDALMNRPEVWRRLTENPALVDAVAEETLRWDSPVQATSRTARADLEVKGHVVPKGTLMLVLIGGANRDPKVFERPDEFDIDRPNAHEHLAFGQGIHHCVGRPLAMLEGRIALRTLAERLPELRRAAPSELGTGLILRGRSRLPVRI</sequence>
<evidence type="ECO:0000256" key="2">
    <source>
        <dbReference type="RuleBase" id="RU000461"/>
    </source>
</evidence>
<dbReference type="PANTHER" id="PTHR46696:SF1">
    <property type="entry name" value="CYTOCHROME P450 YJIB-RELATED"/>
    <property type="match status" value="1"/>
</dbReference>
<dbReference type="PANTHER" id="PTHR46696">
    <property type="entry name" value="P450, PUTATIVE (EUROFUNG)-RELATED"/>
    <property type="match status" value="1"/>
</dbReference>
<keyword evidence="2" id="KW-0503">Monooxygenase</keyword>
<evidence type="ECO:0000256" key="1">
    <source>
        <dbReference type="ARBA" id="ARBA00010617"/>
    </source>
</evidence>
<keyword evidence="2" id="KW-0408">Iron</keyword>
<dbReference type="CDD" id="cd20625">
    <property type="entry name" value="CYP164-like"/>
    <property type="match status" value="1"/>
</dbReference>
<keyword evidence="2" id="KW-0479">Metal-binding</keyword>
<evidence type="ECO:0000313" key="4">
    <source>
        <dbReference type="Proteomes" id="UP001442841"/>
    </source>
</evidence>
<proteinExistence type="inferred from homology"/>
<comment type="similarity">
    <text evidence="1 2">Belongs to the cytochrome P450 family.</text>
</comment>
<evidence type="ECO:0000313" key="3">
    <source>
        <dbReference type="EMBL" id="XAN09274.1"/>
    </source>
</evidence>
<keyword evidence="2" id="KW-0560">Oxidoreductase</keyword>
<dbReference type="InterPro" id="IPR002397">
    <property type="entry name" value="Cyt_P450_B"/>
</dbReference>
<dbReference type="Gene3D" id="1.10.630.10">
    <property type="entry name" value="Cytochrome P450"/>
    <property type="match status" value="1"/>
</dbReference>
<accession>A0ABZ3FX19</accession>
<keyword evidence="4" id="KW-1185">Reference proteome</keyword>
<gene>
    <name evidence="3" type="ORF">AADG42_18775</name>
</gene>
<dbReference type="InterPro" id="IPR036396">
    <property type="entry name" value="Cyt_P450_sf"/>
</dbReference>
<reference evidence="3 4" key="1">
    <citation type="submission" date="2024-04" db="EMBL/GenBank/DDBJ databases">
        <title>Isolation of an actinomycete strain from pig manure.</title>
        <authorList>
            <person name="Gong T."/>
            <person name="Yu Z."/>
            <person name="An M."/>
            <person name="Wei C."/>
            <person name="Yang W."/>
            <person name="Liu L."/>
        </authorList>
    </citation>
    <scope>NUCLEOTIDE SEQUENCE [LARGE SCALE GENOMIC DNA]</scope>
    <source>
        <strain evidence="3 4">ZF39</strain>
    </source>
</reference>
<dbReference type="InterPro" id="IPR017972">
    <property type="entry name" value="Cyt_P450_CS"/>
</dbReference>
<dbReference type="Proteomes" id="UP001442841">
    <property type="component" value="Chromosome"/>
</dbReference>
<organism evidence="3 4">
    <name type="scientific">Ammonicoccus fulvus</name>
    <dbReference type="NCBI Taxonomy" id="3138240"/>
    <lineage>
        <taxon>Bacteria</taxon>
        <taxon>Bacillati</taxon>
        <taxon>Actinomycetota</taxon>
        <taxon>Actinomycetes</taxon>
        <taxon>Propionibacteriales</taxon>
        <taxon>Propionibacteriaceae</taxon>
        <taxon>Ammonicoccus</taxon>
    </lineage>
</organism>
<dbReference type="SUPFAM" id="SSF48264">
    <property type="entry name" value="Cytochrome P450"/>
    <property type="match status" value="1"/>
</dbReference>
<dbReference type="PRINTS" id="PR00359">
    <property type="entry name" value="BP450"/>
</dbReference>